<dbReference type="InterPro" id="IPR036059">
    <property type="entry name" value="TldD/PmbA_sf"/>
</dbReference>
<dbReference type="AlphaFoldDB" id="A0A644UM95"/>
<keyword evidence="4 8" id="KW-0482">Metalloprotease</keyword>
<feature type="domain" description="Metalloprotease TldD/E C-terminal" evidence="6">
    <location>
        <begin position="239"/>
        <end position="471"/>
    </location>
</feature>
<accession>A0A644UM95</accession>
<dbReference type="InterPro" id="IPR025502">
    <property type="entry name" value="TldD"/>
</dbReference>
<comment type="similarity">
    <text evidence="1">Belongs to the peptidase U62 family.</text>
</comment>
<dbReference type="InterPro" id="IPR045569">
    <property type="entry name" value="Metalloprtase-TldD/E_C"/>
</dbReference>
<comment type="caution">
    <text evidence="8">The sequence shown here is derived from an EMBL/GenBank/DDBJ whole genome shotgun (WGS) entry which is preliminary data.</text>
</comment>
<feature type="domain" description="Metalloprotease TldD/E central" evidence="7">
    <location>
        <begin position="124"/>
        <end position="227"/>
    </location>
</feature>
<reference evidence="8" key="1">
    <citation type="submission" date="2019-08" db="EMBL/GenBank/DDBJ databases">
        <authorList>
            <person name="Kucharzyk K."/>
            <person name="Murdoch R.W."/>
            <person name="Higgins S."/>
            <person name="Loffler F."/>
        </authorList>
    </citation>
    <scope>NUCLEOTIDE SEQUENCE</scope>
</reference>
<dbReference type="Pfam" id="PF01523">
    <property type="entry name" value="PmbA_TldD_1st"/>
    <property type="match status" value="1"/>
</dbReference>
<dbReference type="EC" id="3.4.-.-" evidence="8"/>
<dbReference type="InterPro" id="IPR035068">
    <property type="entry name" value="TldD/PmbA_N"/>
</dbReference>
<protein>
    <submittedName>
        <fullName evidence="8">Metalloprotease TldD</fullName>
        <ecNumber evidence="8">3.4.-.-</ecNumber>
    </submittedName>
</protein>
<dbReference type="EMBL" id="VSSQ01000131">
    <property type="protein sequence ID" value="MPL79882.1"/>
    <property type="molecule type" value="Genomic_DNA"/>
</dbReference>
<dbReference type="GO" id="GO:0006508">
    <property type="term" value="P:proteolysis"/>
    <property type="evidence" value="ECO:0007669"/>
    <property type="project" value="UniProtKB-KW"/>
</dbReference>
<evidence type="ECO:0000256" key="3">
    <source>
        <dbReference type="ARBA" id="ARBA00022801"/>
    </source>
</evidence>
<evidence type="ECO:0000256" key="1">
    <source>
        <dbReference type="ARBA" id="ARBA00005836"/>
    </source>
</evidence>
<gene>
    <name evidence="8" type="primary">tldD_5</name>
    <name evidence="8" type="ORF">SDC9_25769</name>
</gene>
<keyword evidence="2 8" id="KW-0645">Protease</keyword>
<dbReference type="PANTHER" id="PTHR30624">
    <property type="entry name" value="UNCHARACTERIZED PROTEIN TLDD AND PMBA"/>
    <property type="match status" value="1"/>
</dbReference>
<evidence type="ECO:0000313" key="8">
    <source>
        <dbReference type="EMBL" id="MPL79882.1"/>
    </source>
</evidence>
<evidence type="ECO:0000259" key="6">
    <source>
        <dbReference type="Pfam" id="PF19289"/>
    </source>
</evidence>
<name>A0A644UM95_9ZZZZ</name>
<dbReference type="Pfam" id="PF19290">
    <property type="entry name" value="PmbA_TldD_2nd"/>
    <property type="match status" value="1"/>
</dbReference>
<dbReference type="GO" id="GO:0008237">
    <property type="term" value="F:metallopeptidase activity"/>
    <property type="evidence" value="ECO:0007669"/>
    <property type="project" value="UniProtKB-KW"/>
</dbReference>
<dbReference type="InterPro" id="IPR045570">
    <property type="entry name" value="Metalloprtase-TldD/E_cen_dom"/>
</dbReference>
<evidence type="ECO:0000259" key="7">
    <source>
        <dbReference type="Pfam" id="PF19290"/>
    </source>
</evidence>
<evidence type="ECO:0000259" key="5">
    <source>
        <dbReference type="Pfam" id="PF01523"/>
    </source>
</evidence>
<dbReference type="GO" id="GO:0005829">
    <property type="term" value="C:cytosol"/>
    <property type="evidence" value="ECO:0007669"/>
    <property type="project" value="TreeGrafter"/>
</dbReference>
<evidence type="ECO:0000256" key="4">
    <source>
        <dbReference type="ARBA" id="ARBA00023049"/>
    </source>
</evidence>
<proteinExistence type="inferred from homology"/>
<sequence length="473" mass="51801">MSKTEKMLAIFGVTTDELRRLLSVALSKGGDYADIYFEHSISNELNLRDSEVNGAGTHIDYGVGIRVISGEGTGYAYTEITTMKEMERAARTAAAIATQGIVKSIPEEIKSPLFKERYRAEIPWEGINFSDRIPTLLELDSLVFQSDKRVIKVLAKITDSNTKILFFNSEGLLISDERPMASLTVTCIMQHEGRTENSSSSRSFRMGYEMLSKEMVKEMAGEVIARTSLLFEAGRPLGGEMPVVMGAGSSGILLHEAIGHAFEADFNRMGTSIFSDKLGKKICSEDISVVDDGTIFANRGSITFDDEGIESQKTYMVKDGILNSYLHDRISASYYKTAPTGNGRRESFRFMPLPRMRATYMESGKSKEEDLIKSVKTGIFVNNFSNGQVQIGAGDFTFFVKSGYLIEGGKLTRPIKDVNIIGNGPEALADIVGIADNSFIDNGTWVCGKEQYCAVSCGMPSVLVNKLTVGGVS</sequence>
<dbReference type="PIRSF" id="PIRSF004919">
    <property type="entry name" value="TldD"/>
    <property type="match status" value="1"/>
</dbReference>
<organism evidence="8">
    <name type="scientific">bioreactor metagenome</name>
    <dbReference type="NCBI Taxonomy" id="1076179"/>
    <lineage>
        <taxon>unclassified sequences</taxon>
        <taxon>metagenomes</taxon>
        <taxon>ecological metagenomes</taxon>
    </lineage>
</organism>
<dbReference type="PANTHER" id="PTHR30624:SF4">
    <property type="entry name" value="METALLOPROTEASE TLDD"/>
    <property type="match status" value="1"/>
</dbReference>
<dbReference type="Pfam" id="PF19289">
    <property type="entry name" value="PmbA_TldD_3rd"/>
    <property type="match status" value="1"/>
</dbReference>
<dbReference type="InterPro" id="IPR051463">
    <property type="entry name" value="Peptidase_U62_metallo"/>
</dbReference>
<keyword evidence="3 8" id="KW-0378">Hydrolase</keyword>
<evidence type="ECO:0000256" key="2">
    <source>
        <dbReference type="ARBA" id="ARBA00022670"/>
    </source>
</evidence>
<dbReference type="InterPro" id="IPR002510">
    <property type="entry name" value="Metalloprtase-TldD/E_N"/>
</dbReference>
<feature type="domain" description="Metalloprotease TldD/E N-terminal" evidence="5">
    <location>
        <begin position="33"/>
        <end position="97"/>
    </location>
</feature>
<dbReference type="Gene3D" id="3.30.2290.10">
    <property type="entry name" value="PmbA/TldD superfamily"/>
    <property type="match status" value="1"/>
</dbReference>
<dbReference type="SUPFAM" id="SSF111283">
    <property type="entry name" value="Putative modulator of DNA gyrase, PmbA/TldD"/>
    <property type="match status" value="1"/>
</dbReference>